<keyword evidence="2 6" id="KW-0031">Aminopeptidase</keyword>
<keyword evidence="9" id="KW-1185">Reference proteome</keyword>
<accession>A0A2S9YGA5</accession>
<dbReference type="PANTHER" id="PTHR38469">
    <property type="entry name" value="PERIPLASMIC PEPTIDASE SUBFAMILY S1B"/>
    <property type="match status" value="1"/>
</dbReference>
<evidence type="ECO:0000256" key="2">
    <source>
        <dbReference type="ARBA" id="ARBA00022438"/>
    </source>
</evidence>
<keyword evidence="5 6" id="KW-0378">Hydrolase</keyword>
<dbReference type="SUPFAM" id="SSF50494">
    <property type="entry name" value="Trypsin-like serine proteases"/>
    <property type="match status" value="1"/>
</dbReference>
<sequence length="826" mass="89819">MAVGHSRIEAGLLRVARALARLTPMSRRLSVPLCLACLCAPILLSTQTAVATEGQWKPSQIAQIHPRAAEAGLELDAKALWDPAGDERTGGLMRASVNIGGCSAAFISAEGLIATNHHCAYGALQANSTVEHDYLKDGFLAETRAEELPAEGRSVRILRSITDVSEAIRAKLDGIEDDVARAKAYDQARNELVDACEAAAEFRHCRVASFFNHSEFELHEYVELRDLRLVYAPPSAIGEYGGETDNWMWPRHTGDFALLRAYAGPDGQPAAHAPDNVAYAPAQWLEPSTEGVSPDDFVAILGYPGKTERYLWAAELERHHEQWLPMRVGIYGEWIELLEAAGQRDEAVGIKVAAFKKSLANRHKNAAGKIAGLDRLNFVATRLAEDERLSSHSDEAKATLEGLAAISAARRQRASRAFLLDNLRYAPRSLVIARALATWAQERAKPDLERKSGYRDRDHDRVWNRLQQLTKDHDAQVDVELLASFLAYADMLDEDQRIAGFDAILGAAKGQGGMPTRRDGVAGPPEPYLAAARAALEGSALANPEALAKMFEDPKRVAASKDPMLKLARALLGDLRELGQVKDAERGRLLELAPSYFERIAELRGRTLYSDANGTLRLSYATVQGYAKWNDEQQVAQTVLTGAVAKHKDAGEFDLPDAVLAKAKSASQSRWIDPELGDVPVAFLADGDTTGGNSGSPVIDAKGRLVGFNFDRVWENVAGDYAWRAIQSRNVISDARYLYWMLDEVEGAEHLLKELGVADYQPSAAKPGPDSAPEAAAPEGAKQAAKPASSKPGCGCTVDGEPWAPGLLIFTFAGLAGVRTRTRSRR</sequence>
<gene>
    <name evidence="8" type="ORF">ENSA5_10600</name>
</gene>
<keyword evidence="4" id="KW-0732">Signal</keyword>
<feature type="compositionally biased region" description="Low complexity" evidence="7">
    <location>
        <begin position="767"/>
        <end position="792"/>
    </location>
</feature>
<keyword evidence="6" id="KW-0720">Serine protease</keyword>
<dbReference type="OrthoDB" id="9805367at2"/>
<evidence type="ECO:0000256" key="1">
    <source>
        <dbReference type="ARBA" id="ARBA00010491"/>
    </source>
</evidence>
<dbReference type="InterPro" id="IPR043504">
    <property type="entry name" value="Peptidase_S1_PA_chymotrypsin"/>
</dbReference>
<dbReference type="PANTHER" id="PTHR38469:SF1">
    <property type="entry name" value="PERIPLASMIC PEPTIDASE SUBFAMILY S1B"/>
    <property type="match status" value="1"/>
</dbReference>
<evidence type="ECO:0000313" key="8">
    <source>
        <dbReference type="EMBL" id="PRQ04134.1"/>
    </source>
</evidence>
<evidence type="ECO:0000313" key="9">
    <source>
        <dbReference type="Proteomes" id="UP000237968"/>
    </source>
</evidence>
<evidence type="ECO:0000256" key="6">
    <source>
        <dbReference type="RuleBase" id="RU366067"/>
    </source>
</evidence>
<dbReference type="GO" id="GO:0043171">
    <property type="term" value="P:peptide catabolic process"/>
    <property type="evidence" value="ECO:0007669"/>
    <property type="project" value="UniProtKB-UniRule"/>
</dbReference>
<evidence type="ECO:0000256" key="5">
    <source>
        <dbReference type="ARBA" id="ARBA00022801"/>
    </source>
</evidence>
<dbReference type="InterPro" id="IPR019500">
    <property type="entry name" value="Pep_S46"/>
</dbReference>
<dbReference type="Pfam" id="PF10459">
    <property type="entry name" value="Peptidase_S46"/>
    <property type="match status" value="1"/>
</dbReference>
<dbReference type="Gene3D" id="2.40.10.10">
    <property type="entry name" value="Trypsin-like serine proteases"/>
    <property type="match status" value="1"/>
</dbReference>
<dbReference type="InterPro" id="IPR009003">
    <property type="entry name" value="Peptidase_S1_PA"/>
</dbReference>
<proteinExistence type="inferred from homology"/>
<dbReference type="GO" id="GO:0008239">
    <property type="term" value="F:dipeptidyl-peptidase activity"/>
    <property type="evidence" value="ECO:0007669"/>
    <property type="project" value="UniProtKB-UniRule"/>
</dbReference>
<dbReference type="EC" id="3.4.14.-" evidence="6"/>
<protein>
    <recommendedName>
        <fullName evidence="6">Dipeptidyl-peptidase</fullName>
        <ecNumber evidence="6">3.4.14.-</ecNumber>
    </recommendedName>
</protein>
<evidence type="ECO:0000256" key="4">
    <source>
        <dbReference type="ARBA" id="ARBA00022729"/>
    </source>
</evidence>
<evidence type="ECO:0000256" key="7">
    <source>
        <dbReference type="SAM" id="MobiDB-lite"/>
    </source>
</evidence>
<dbReference type="EMBL" id="PVNK01000061">
    <property type="protein sequence ID" value="PRQ04134.1"/>
    <property type="molecule type" value="Genomic_DNA"/>
</dbReference>
<keyword evidence="3 6" id="KW-0645">Protease</keyword>
<evidence type="ECO:0000256" key="3">
    <source>
        <dbReference type="ARBA" id="ARBA00022670"/>
    </source>
</evidence>
<feature type="region of interest" description="Disordered" evidence="7">
    <location>
        <begin position="762"/>
        <end position="796"/>
    </location>
</feature>
<comment type="function">
    <text evidence="6">Catalyzes the removal of dipeptides from the N-terminus of oligopeptides.</text>
</comment>
<dbReference type="GO" id="GO:0070009">
    <property type="term" value="F:serine-type aminopeptidase activity"/>
    <property type="evidence" value="ECO:0007669"/>
    <property type="project" value="UniProtKB-UniRule"/>
</dbReference>
<comment type="caution">
    <text evidence="8">The sequence shown here is derived from an EMBL/GenBank/DDBJ whole genome shotgun (WGS) entry which is preliminary data.</text>
</comment>
<dbReference type="GO" id="GO:0006508">
    <property type="term" value="P:proteolysis"/>
    <property type="evidence" value="ECO:0007669"/>
    <property type="project" value="UniProtKB-KW"/>
</dbReference>
<name>A0A2S9YGA5_9BACT</name>
<dbReference type="Proteomes" id="UP000237968">
    <property type="component" value="Unassembled WGS sequence"/>
</dbReference>
<organism evidence="8 9">
    <name type="scientific">Enhygromyxa salina</name>
    <dbReference type="NCBI Taxonomy" id="215803"/>
    <lineage>
        <taxon>Bacteria</taxon>
        <taxon>Pseudomonadati</taxon>
        <taxon>Myxococcota</taxon>
        <taxon>Polyangia</taxon>
        <taxon>Nannocystales</taxon>
        <taxon>Nannocystaceae</taxon>
        <taxon>Enhygromyxa</taxon>
    </lineage>
</organism>
<reference evidence="8 9" key="1">
    <citation type="submission" date="2018-03" db="EMBL/GenBank/DDBJ databases">
        <title>Draft Genome Sequences of the Obligatory Marine Myxobacteria Enhygromyxa salina SWB005.</title>
        <authorList>
            <person name="Poehlein A."/>
            <person name="Moghaddam J.A."/>
            <person name="Harms H."/>
            <person name="Alanjari M."/>
            <person name="Koenig G.M."/>
            <person name="Daniel R."/>
            <person name="Schaeberle T.F."/>
        </authorList>
    </citation>
    <scope>NUCLEOTIDE SEQUENCE [LARGE SCALE GENOMIC DNA]</scope>
    <source>
        <strain evidence="8 9">SWB005</strain>
    </source>
</reference>
<comment type="similarity">
    <text evidence="1 6">Belongs to the peptidase S46 family.</text>
</comment>
<dbReference type="AlphaFoldDB" id="A0A2S9YGA5"/>